<evidence type="ECO:0000256" key="4">
    <source>
        <dbReference type="ARBA" id="ARBA00022840"/>
    </source>
</evidence>
<keyword evidence="4 7" id="KW-0067">ATP-binding</keyword>
<dbReference type="InterPro" id="IPR003439">
    <property type="entry name" value="ABC_transporter-like_ATP-bd"/>
</dbReference>
<dbReference type="Proteomes" id="UP000593892">
    <property type="component" value="Chromosome"/>
</dbReference>
<dbReference type="InterPro" id="IPR027417">
    <property type="entry name" value="P-loop_NTPase"/>
</dbReference>
<proteinExistence type="inferred from homology"/>
<dbReference type="GO" id="GO:0016887">
    <property type="term" value="F:ATP hydrolysis activity"/>
    <property type="evidence" value="ECO:0007669"/>
    <property type="project" value="InterPro"/>
</dbReference>
<dbReference type="GO" id="GO:0005524">
    <property type="term" value="F:ATP binding"/>
    <property type="evidence" value="ECO:0007669"/>
    <property type="project" value="UniProtKB-KW"/>
</dbReference>
<dbReference type="KEGG" id="pfer:IRI77_02280"/>
<feature type="domain" description="ABC transporter" evidence="6">
    <location>
        <begin position="33"/>
        <end position="261"/>
    </location>
</feature>
<dbReference type="CDD" id="cd03230">
    <property type="entry name" value="ABC_DR_subfamily_A"/>
    <property type="match status" value="1"/>
</dbReference>
<feature type="region of interest" description="Disordered" evidence="5">
    <location>
        <begin position="1"/>
        <end position="24"/>
    </location>
</feature>
<dbReference type="PROSITE" id="PS00211">
    <property type="entry name" value="ABC_TRANSPORTER_1"/>
    <property type="match status" value="1"/>
</dbReference>
<dbReference type="InterPro" id="IPR017871">
    <property type="entry name" value="ABC_transporter-like_CS"/>
</dbReference>
<evidence type="ECO:0000313" key="7">
    <source>
        <dbReference type="EMBL" id="QOY88810.1"/>
    </source>
</evidence>
<evidence type="ECO:0000256" key="1">
    <source>
        <dbReference type="ARBA" id="ARBA00005417"/>
    </source>
</evidence>
<dbReference type="PANTHER" id="PTHR43335:SF11">
    <property type="entry name" value="ABC TRANSPORTER RELATED"/>
    <property type="match status" value="1"/>
</dbReference>
<keyword evidence="3" id="KW-0547">Nucleotide-binding</keyword>
<reference evidence="7 8" key="1">
    <citation type="submission" date="2020-10" db="EMBL/GenBank/DDBJ databases">
        <title>Complete genome sequence of Paludibaculum fermentans P105T, a facultatively anaerobic acidobacterium capable of dissimilatory Fe(III) reduction.</title>
        <authorList>
            <person name="Dedysh S.N."/>
            <person name="Beletsky A.V."/>
            <person name="Kulichevskaya I.S."/>
            <person name="Mardanov A.V."/>
            <person name="Ravin N.V."/>
        </authorList>
    </citation>
    <scope>NUCLEOTIDE SEQUENCE [LARGE SCALE GENOMIC DNA]</scope>
    <source>
        <strain evidence="7 8">P105</strain>
    </source>
</reference>
<comment type="similarity">
    <text evidence="1">Belongs to the ABC transporter superfamily.</text>
</comment>
<dbReference type="SUPFAM" id="SSF52540">
    <property type="entry name" value="P-loop containing nucleoside triphosphate hydrolases"/>
    <property type="match status" value="1"/>
</dbReference>
<keyword evidence="2" id="KW-0813">Transport</keyword>
<organism evidence="7 8">
    <name type="scientific">Paludibaculum fermentans</name>
    <dbReference type="NCBI Taxonomy" id="1473598"/>
    <lineage>
        <taxon>Bacteria</taxon>
        <taxon>Pseudomonadati</taxon>
        <taxon>Acidobacteriota</taxon>
        <taxon>Terriglobia</taxon>
        <taxon>Bryobacterales</taxon>
        <taxon>Bryobacteraceae</taxon>
        <taxon>Paludibaculum</taxon>
    </lineage>
</organism>
<name>A0A7S7SM79_PALFE</name>
<evidence type="ECO:0000256" key="5">
    <source>
        <dbReference type="SAM" id="MobiDB-lite"/>
    </source>
</evidence>
<accession>A0A7S7SM79</accession>
<dbReference type="PROSITE" id="PS50893">
    <property type="entry name" value="ABC_TRANSPORTER_2"/>
    <property type="match status" value="1"/>
</dbReference>
<keyword evidence="8" id="KW-1185">Reference proteome</keyword>
<dbReference type="Gene3D" id="3.40.50.300">
    <property type="entry name" value="P-loop containing nucleotide triphosphate hydrolases"/>
    <property type="match status" value="1"/>
</dbReference>
<evidence type="ECO:0000259" key="6">
    <source>
        <dbReference type="PROSITE" id="PS50893"/>
    </source>
</evidence>
<dbReference type="EMBL" id="CP063849">
    <property type="protein sequence ID" value="QOY88810.1"/>
    <property type="molecule type" value="Genomic_DNA"/>
</dbReference>
<evidence type="ECO:0000313" key="8">
    <source>
        <dbReference type="Proteomes" id="UP000593892"/>
    </source>
</evidence>
<gene>
    <name evidence="7" type="ORF">IRI77_02280</name>
</gene>
<sequence length="337" mass="36472">MRGGAAGAGRPAGPGAGTQAAAGGGDQVSQQEVVFESVSKFYGEVLGVNRVSLRIPPGLTSLVGPNGSGKTTLMNLMMGLIHPDRGSVSVRGLSPKDPEKLMRICGYATQYDAAPRWASGFQFVTTGLELYGYSKAESEHKAWEALKRVSLTEAAHRKVAAYSKGMRQRVRLAQAIAHEPEVLVLDEPLNGLDPLVRAETIALFRDYAAMGRHVILSSHVLQEVDVISDQVVLIANGSILAEGEIRGVREEIHEHPSQFIIRCRDASKIASLLFNEEHVTEIKLNEDKLGLLVLTRNREEFARALSRIALSGHDVTSVIPADENVDALYEYLIGGGR</sequence>
<dbReference type="AlphaFoldDB" id="A0A7S7SM79"/>
<dbReference type="InterPro" id="IPR003593">
    <property type="entry name" value="AAA+_ATPase"/>
</dbReference>
<protein>
    <submittedName>
        <fullName evidence="7">ABC transporter ATP-binding protein</fullName>
    </submittedName>
</protein>
<evidence type="ECO:0000256" key="2">
    <source>
        <dbReference type="ARBA" id="ARBA00022448"/>
    </source>
</evidence>
<evidence type="ECO:0000256" key="3">
    <source>
        <dbReference type="ARBA" id="ARBA00022741"/>
    </source>
</evidence>
<dbReference type="Pfam" id="PF00005">
    <property type="entry name" value="ABC_tran"/>
    <property type="match status" value="1"/>
</dbReference>
<dbReference type="PANTHER" id="PTHR43335">
    <property type="entry name" value="ABC TRANSPORTER, ATP-BINDING PROTEIN"/>
    <property type="match status" value="1"/>
</dbReference>
<dbReference type="SMART" id="SM00382">
    <property type="entry name" value="AAA"/>
    <property type="match status" value="1"/>
</dbReference>